<dbReference type="PANTHER" id="PTHR33515:SF1">
    <property type="entry name" value="RIBOSOME-BINDING FACTOR A, CHLOROPLASTIC-RELATED"/>
    <property type="match status" value="1"/>
</dbReference>
<reference evidence="3" key="2">
    <citation type="submission" date="2021-04" db="EMBL/GenBank/DDBJ databases">
        <authorList>
            <person name="Gilroy R."/>
        </authorList>
    </citation>
    <scope>NUCLEOTIDE SEQUENCE</scope>
    <source>
        <strain evidence="3">ChiW7-2402</strain>
    </source>
</reference>
<dbReference type="PANTHER" id="PTHR33515">
    <property type="entry name" value="RIBOSOME-BINDING FACTOR A, CHLOROPLASTIC-RELATED"/>
    <property type="match status" value="1"/>
</dbReference>
<comment type="subcellular location">
    <subcellularLocation>
        <location evidence="2">Cytoplasm</location>
    </subcellularLocation>
</comment>
<comment type="subunit">
    <text evidence="2">Monomer. Binds 30S ribosomal subunits, but not 50S ribosomal subunits or 70S ribosomes.</text>
</comment>
<comment type="caution">
    <text evidence="3">The sequence shown here is derived from an EMBL/GenBank/DDBJ whole genome shotgun (WGS) entry which is preliminary data.</text>
</comment>
<evidence type="ECO:0000256" key="2">
    <source>
        <dbReference type="HAMAP-Rule" id="MF_00003"/>
    </source>
</evidence>
<keyword evidence="1 2" id="KW-0690">Ribosome biogenesis</keyword>
<name>A0A9D2G566_9FIRM</name>
<sequence>MKGQRSQRVNSEMQRELSAIIAGPLKNKEPELKGLISVTGADVAPDLKTAKIYVSVLAKNDEDKKQAFAILRENAGFLRHELASVMRMRTVPELTIIEDGSMAYGAHIDQLLDELNRK</sequence>
<dbReference type="GO" id="GO:0043024">
    <property type="term" value="F:ribosomal small subunit binding"/>
    <property type="evidence" value="ECO:0007669"/>
    <property type="project" value="TreeGrafter"/>
</dbReference>
<dbReference type="InterPro" id="IPR015946">
    <property type="entry name" value="KH_dom-like_a/b"/>
</dbReference>
<dbReference type="Gene3D" id="3.30.300.20">
    <property type="match status" value="1"/>
</dbReference>
<dbReference type="AlphaFoldDB" id="A0A9D2G566"/>
<evidence type="ECO:0000313" key="3">
    <source>
        <dbReference type="EMBL" id="HIZ72525.1"/>
    </source>
</evidence>
<dbReference type="GO" id="GO:0030490">
    <property type="term" value="P:maturation of SSU-rRNA"/>
    <property type="evidence" value="ECO:0007669"/>
    <property type="project" value="UniProtKB-UniRule"/>
</dbReference>
<dbReference type="PROSITE" id="PS01319">
    <property type="entry name" value="RBFA"/>
    <property type="match status" value="1"/>
</dbReference>
<keyword evidence="2" id="KW-0963">Cytoplasm</keyword>
<dbReference type="NCBIfam" id="TIGR00082">
    <property type="entry name" value="rbfA"/>
    <property type="match status" value="1"/>
</dbReference>
<dbReference type="SUPFAM" id="SSF89919">
    <property type="entry name" value="Ribosome-binding factor A, RbfA"/>
    <property type="match status" value="1"/>
</dbReference>
<dbReference type="Proteomes" id="UP000824102">
    <property type="component" value="Unassembled WGS sequence"/>
</dbReference>
<protein>
    <recommendedName>
        <fullName evidence="2">Ribosome-binding factor A</fullName>
    </recommendedName>
</protein>
<dbReference type="InterPro" id="IPR000238">
    <property type="entry name" value="RbfA"/>
</dbReference>
<dbReference type="HAMAP" id="MF_00003">
    <property type="entry name" value="RbfA"/>
    <property type="match status" value="1"/>
</dbReference>
<dbReference type="InterPro" id="IPR020053">
    <property type="entry name" value="Ribosome-bd_factorA_CS"/>
</dbReference>
<evidence type="ECO:0000313" key="4">
    <source>
        <dbReference type="Proteomes" id="UP000824102"/>
    </source>
</evidence>
<comment type="function">
    <text evidence="2">One of several proteins that assist in the late maturation steps of the functional core of the 30S ribosomal subunit. Associates with free 30S ribosomal subunits (but not with 30S subunits that are part of 70S ribosomes or polysomes). Required for efficient processing of 16S rRNA. May interact with the 5'-terminal helix region of 16S rRNA.</text>
</comment>
<proteinExistence type="inferred from homology"/>
<comment type="similarity">
    <text evidence="2">Belongs to the RbfA family.</text>
</comment>
<accession>A0A9D2G566</accession>
<dbReference type="GO" id="GO:0005829">
    <property type="term" value="C:cytosol"/>
    <property type="evidence" value="ECO:0007669"/>
    <property type="project" value="TreeGrafter"/>
</dbReference>
<gene>
    <name evidence="2 3" type="primary">rbfA</name>
    <name evidence="3" type="ORF">H9964_02965</name>
</gene>
<dbReference type="EMBL" id="DXBB01000049">
    <property type="protein sequence ID" value="HIZ72525.1"/>
    <property type="molecule type" value="Genomic_DNA"/>
</dbReference>
<dbReference type="Pfam" id="PF02033">
    <property type="entry name" value="RBFA"/>
    <property type="match status" value="1"/>
</dbReference>
<reference evidence="3" key="1">
    <citation type="journal article" date="2021" name="PeerJ">
        <title>Extensive microbial diversity within the chicken gut microbiome revealed by metagenomics and culture.</title>
        <authorList>
            <person name="Gilroy R."/>
            <person name="Ravi A."/>
            <person name="Getino M."/>
            <person name="Pursley I."/>
            <person name="Horton D.L."/>
            <person name="Alikhan N.F."/>
            <person name="Baker D."/>
            <person name="Gharbi K."/>
            <person name="Hall N."/>
            <person name="Watson M."/>
            <person name="Adriaenssens E.M."/>
            <person name="Foster-Nyarko E."/>
            <person name="Jarju S."/>
            <person name="Secka A."/>
            <person name="Antonio M."/>
            <person name="Oren A."/>
            <person name="Chaudhuri R.R."/>
            <person name="La Ragione R."/>
            <person name="Hildebrand F."/>
            <person name="Pallen M.J."/>
        </authorList>
    </citation>
    <scope>NUCLEOTIDE SEQUENCE</scope>
    <source>
        <strain evidence="3">ChiW7-2402</strain>
    </source>
</reference>
<dbReference type="InterPro" id="IPR023799">
    <property type="entry name" value="RbfA_dom_sf"/>
</dbReference>
<organism evidence="3 4">
    <name type="scientific">Candidatus Gallimonas intestinavium</name>
    <dbReference type="NCBI Taxonomy" id="2838603"/>
    <lineage>
        <taxon>Bacteria</taxon>
        <taxon>Bacillati</taxon>
        <taxon>Bacillota</taxon>
        <taxon>Clostridia</taxon>
        <taxon>Candidatus Gallimonas</taxon>
    </lineage>
</organism>
<evidence type="ECO:0000256" key="1">
    <source>
        <dbReference type="ARBA" id="ARBA00022517"/>
    </source>
</evidence>